<dbReference type="PANTHER" id="PTHR35043:SF7">
    <property type="entry name" value="TRANSCRIPTION FACTOR DOMAIN-CONTAINING PROTEIN"/>
    <property type="match status" value="1"/>
</dbReference>
<reference evidence="3" key="1">
    <citation type="submission" date="2023-06" db="EMBL/GenBank/DDBJ databases">
        <title>Genome-scale phylogeny and comparative genomics of the fungal order Sordariales.</title>
        <authorList>
            <consortium name="Lawrence Berkeley National Laboratory"/>
            <person name="Hensen N."/>
            <person name="Bonometti L."/>
            <person name="Westerberg I."/>
            <person name="Brannstrom I.O."/>
            <person name="Guillou S."/>
            <person name="Cros-Aarteil S."/>
            <person name="Calhoun S."/>
            <person name="Haridas S."/>
            <person name="Kuo A."/>
            <person name="Mondo S."/>
            <person name="Pangilinan J."/>
            <person name="Riley R."/>
            <person name="Labutti K."/>
            <person name="Andreopoulos B."/>
            <person name="Lipzen A."/>
            <person name="Chen C."/>
            <person name="Yanf M."/>
            <person name="Daum C."/>
            <person name="Ng V."/>
            <person name="Clum A."/>
            <person name="Steindorff A."/>
            <person name="Ohm R."/>
            <person name="Martin F."/>
            <person name="Silar P."/>
            <person name="Natvig D."/>
            <person name="Lalanne C."/>
            <person name="Gautier V."/>
            <person name="Ament-Velasquez S.L."/>
            <person name="Kruys A."/>
            <person name="Hutchinson M.I."/>
            <person name="Powell A.J."/>
            <person name="Barry K."/>
            <person name="Miller A.N."/>
            <person name="Grigoriev I.V."/>
            <person name="Debuchy R."/>
            <person name="Gladieux P."/>
            <person name="Thoren M.H."/>
            <person name="Johannesson H."/>
        </authorList>
    </citation>
    <scope>NUCLEOTIDE SEQUENCE</scope>
    <source>
        <strain evidence="3">CBS 540.89</strain>
    </source>
</reference>
<keyword evidence="4" id="KW-1185">Reference proteome</keyword>
<organism evidence="3 4">
    <name type="scientific">Apiosordaria backusii</name>
    <dbReference type="NCBI Taxonomy" id="314023"/>
    <lineage>
        <taxon>Eukaryota</taxon>
        <taxon>Fungi</taxon>
        <taxon>Dikarya</taxon>
        <taxon>Ascomycota</taxon>
        <taxon>Pezizomycotina</taxon>
        <taxon>Sordariomycetes</taxon>
        <taxon>Sordariomycetidae</taxon>
        <taxon>Sordariales</taxon>
        <taxon>Lasiosphaeriaceae</taxon>
        <taxon>Apiosordaria</taxon>
    </lineage>
</organism>
<evidence type="ECO:0000256" key="1">
    <source>
        <dbReference type="SAM" id="Coils"/>
    </source>
</evidence>
<comment type="caution">
    <text evidence="3">The sequence shown here is derived from an EMBL/GenBank/DDBJ whole genome shotgun (WGS) entry which is preliminary data.</text>
</comment>
<keyword evidence="1" id="KW-0175">Coiled coil</keyword>
<evidence type="ECO:0000313" key="3">
    <source>
        <dbReference type="EMBL" id="KAK0735362.1"/>
    </source>
</evidence>
<dbReference type="PANTHER" id="PTHR35043">
    <property type="entry name" value="TRANSCRIPTION FACTOR DOMAIN-CONTAINING PROTEIN"/>
    <property type="match status" value="1"/>
</dbReference>
<feature type="transmembrane region" description="Helical" evidence="2">
    <location>
        <begin position="413"/>
        <end position="433"/>
    </location>
</feature>
<gene>
    <name evidence="3" type="ORF">B0T21DRAFT_367587</name>
</gene>
<feature type="coiled-coil region" evidence="1">
    <location>
        <begin position="65"/>
        <end position="92"/>
    </location>
</feature>
<keyword evidence="2" id="KW-0472">Membrane</keyword>
<evidence type="ECO:0000256" key="2">
    <source>
        <dbReference type="SAM" id="Phobius"/>
    </source>
</evidence>
<keyword evidence="2" id="KW-1133">Transmembrane helix</keyword>
<protein>
    <submittedName>
        <fullName evidence="3">Uncharacterized protein</fullName>
    </submittedName>
</protein>
<feature type="transmembrane region" description="Helical" evidence="2">
    <location>
        <begin position="445"/>
        <end position="466"/>
    </location>
</feature>
<dbReference type="EMBL" id="JAUKTV010000007">
    <property type="protein sequence ID" value="KAK0735362.1"/>
    <property type="molecule type" value="Genomic_DNA"/>
</dbReference>
<accession>A0AA40BJL2</accession>
<dbReference type="Proteomes" id="UP001172159">
    <property type="component" value="Unassembled WGS sequence"/>
</dbReference>
<dbReference type="AlphaFoldDB" id="A0AA40BJL2"/>
<feature type="transmembrane region" description="Helical" evidence="2">
    <location>
        <begin position="478"/>
        <end position="499"/>
    </location>
</feature>
<keyword evidence="2" id="KW-0812">Transmembrane</keyword>
<proteinExistence type="predicted"/>
<evidence type="ECO:0000313" key="4">
    <source>
        <dbReference type="Proteomes" id="UP001172159"/>
    </source>
</evidence>
<feature type="non-terminal residue" evidence="3">
    <location>
        <position position="532"/>
    </location>
</feature>
<name>A0AA40BJL2_9PEZI</name>
<sequence length="532" mass="60244">MQCLVSSLTYHRSCIITLLACVYTALHLNIPTHKGKFWTLLSKAKWVFAGLIAPELVLYLATSQYIEARDLVNSLNEELQNAKKAGKKLDKAADGYQFDLPYGFYVGVMGGLEVAVEDIEPKHSDKAAPGTPHSGRLRLTSSGVLQLAKQGHFIFLPEGRISDKSKADIVQKTVVMGQVLWMALQCTVRGVFGLPLTLLEVHTMVHVVCSLVIFVLWIRKPKDIQTPELVDSSKFADIIAFMYHESLIAENRVRKHRFSRKKPILPDQPWIWPRKEAADLEKGTTWVEVDEKNTSFSLQAGQAFTFGVGFNSHPEANPTTATTKPTTFNSQDIERWKRIRQAVQAIDGDGLVKEAKPQALRPEHPTTARYQNALYHKSFSTRAGNVSSRSEALTLVKVLDPWEFAKFLYKNKLLLVLVVFLPAVYGAIHVVQTDRIMFATDIERIMWFFSSIYVMVALPAVFPLGILKRNFWDVLPQFKWLAALFYYVLVFILLTGYIFSRGFLVVEAFIGLRKVPIGVYWTPSWLQMIPHI</sequence>